<accession>A0AAD8HBM1</accession>
<evidence type="ECO:0000313" key="2">
    <source>
        <dbReference type="EMBL" id="KAK1363536.1"/>
    </source>
</evidence>
<organism evidence="2 3">
    <name type="scientific">Heracleum sosnowskyi</name>
    <dbReference type="NCBI Taxonomy" id="360622"/>
    <lineage>
        <taxon>Eukaryota</taxon>
        <taxon>Viridiplantae</taxon>
        <taxon>Streptophyta</taxon>
        <taxon>Embryophyta</taxon>
        <taxon>Tracheophyta</taxon>
        <taxon>Spermatophyta</taxon>
        <taxon>Magnoliopsida</taxon>
        <taxon>eudicotyledons</taxon>
        <taxon>Gunneridae</taxon>
        <taxon>Pentapetalae</taxon>
        <taxon>asterids</taxon>
        <taxon>campanulids</taxon>
        <taxon>Apiales</taxon>
        <taxon>Apiaceae</taxon>
        <taxon>Apioideae</taxon>
        <taxon>apioid superclade</taxon>
        <taxon>Tordylieae</taxon>
        <taxon>Tordyliinae</taxon>
        <taxon>Heracleum</taxon>
    </lineage>
</organism>
<dbReference type="EMBL" id="JAUIZM010000009">
    <property type="protein sequence ID" value="KAK1363536.1"/>
    <property type="molecule type" value="Genomic_DNA"/>
</dbReference>
<keyword evidence="3" id="KW-1185">Reference proteome</keyword>
<feature type="domain" description="AAA-type ATPase N-terminal" evidence="1">
    <location>
        <begin position="65"/>
        <end position="130"/>
    </location>
</feature>
<evidence type="ECO:0000259" key="1">
    <source>
        <dbReference type="Pfam" id="PF14363"/>
    </source>
</evidence>
<dbReference type="Proteomes" id="UP001237642">
    <property type="component" value="Unassembled WGS sequence"/>
</dbReference>
<comment type="caution">
    <text evidence="2">The sequence shown here is derived from an EMBL/GenBank/DDBJ whole genome shotgun (WGS) entry which is preliminary data.</text>
</comment>
<gene>
    <name evidence="2" type="ORF">POM88_039097</name>
</gene>
<reference evidence="2" key="2">
    <citation type="submission" date="2023-05" db="EMBL/GenBank/DDBJ databases">
        <authorList>
            <person name="Schelkunov M.I."/>
        </authorList>
    </citation>
    <scope>NUCLEOTIDE SEQUENCE</scope>
    <source>
        <strain evidence="2">Hsosn_3</strain>
        <tissue evidence="2">Leaf</tissue>
    </source>
</reference>
<protein>
    <recommendedName>
        <fullName evidence="1">AAA-type ATPase N-terminal domain-containing protein</fullName>
    </recommendedName>
</protein>
<proteinExistence type="predicted"/>
<reference evidence="2" key="1">
    <citation type="submission" date="2023-02" db="EMBL/GenBank/DDBJ databases">
        <title>Genome of toxic invasive species Heracleum sosnowskyi carries increased number of genes despite the absence of recent whole-genome duplications.</title>
        <authorList>
            <person name="Schelkunov M."/>
            <person name="Shtratnikova V."/>
            <person name="Makarenko M."/>
            <person name="Klepikova A."/>
            <person name="Omelchenko D."/>
            <person name="Novikova G."/>
            <person name="Obukhova E."/>
            <person name="Bogdanov V."/>
            <person name="Penin A."/>
            <person name="Logacheva M."/>
        </authorList>
    </citation>
    <scope>NUCLEOTIDE SEQUENCE</scope>
    <source>
        <strain evidence="2">Hsosn_3</strain>
        <tissue evidence="2">Leaf</tissue>
    </source>
</reference>
<name>A0AAD8HBM1_9APIA</name>
<sequence>MKVLVESDSLNVVNAILADMEYQVEVTNMSMMSLNGLPSAATVYGAYASISSSVMLLKTTFHQIVPSKVQDYVLSAISNFFKERAIAKEDSLLTLIVEKYGDNQGYLNQLFSAFEIYMSTKATPITSRLNSRSRK</sequence>
<dbReference type="AlphaFoldDB" id="A0AAD8HBM1"/>
<dbReference type="InterPro" id="IPR025753">
    <property type="entry name" value="AAA_N_dom"/>
</dbReference>
<evidence type="ECO:0000313" key="3">
    <source>
        <dbReference type="Proteomes" id="UP001237642"/>
    </source>
</evidence>
<dbReference type="Pfam" id="PF14363">
    <property type="entry name" value="AAA_assoc"/>
    <property type="match status" value="1"/>
</dbReference>